<gene>
    <name evidence="1" type="ORF">FOZ61_000508</name>
</gene>
<dbReference type="Proteomes" id="UP000570595">
    <property type="component" value="Unassembled WGS sequence"/>
</dbReference>
<name>A0A7J6KSB2_PEROL</name>
<protein>
    <submittedName>
        <fullName evidence="1">Uncharacterized protein</fullName>
    </submittedName>
</protein>
<evidence type="ECO:0000313" key="2">
    <source>
        <dbReference type="Proteomes" id="UP000570595"/>
    </source>
</evidence>
<comment type="caution">
    <text evidence="1">The sequence shown here is derived from an EMBL/GenBank/DDBJ whole genome shotgun (WGS) entry which is preliminary data.</text>
</comment>
<dbReference type="AlphaFoldDB" id="A0A7J6KSB2"/>
<accession>A0A7J6KSB2</accession>
<organism evidence="1 2">
    <name type="scientific">Perkinsus olseni</name>
    <name type="common">Perkinsus atlanticus</name>
    <dbReference type="NCBI Taxonomy" id="32597"/>
    <lineage>
        <taxon>Eukaryota</taxon>
        <taxon>Sar</taxon>
        <taxon>Alveolata</taxon>
        <taxon>Perkinsozoa</taxon>
        <taxon>Perkinsea</taxon>
        <taxon>Perkinsida</taxon>
        <taxon>Perkinsidae</taxon>
        <taxon>Perkinsus</taxon>
    </lineage>
</organism>
<evidence type="ECO:0000313" key="1">
    <source>
        <dbReference type="EMBL" id="KAF4650233.1"/>
    </source>
</evidence>
<reference evidence="1 2" key="1">
    <citation type="submission" date="2020-04" db="EMBL/GenBank/DDBJ databases">
        <title>Perkinsus olseni comparative genomics.</title>
        <authorList>
            <person name="Bogema D.R."/>
        </authorList>
    </citation>
    <scope>NUCLEOTIDE SEQUENCE [LARGE SCALE GENOMIC DNA]</scope>
    <source>
        <strain evidence="1">ATCC PRA-179</strain>
    </source>
</reference>
<sequence>MRMWQPLTLLNGHGISLLCLGPGKPVGWTRCLHKAVTSRVFTVDGITVTAMTHGKRSECFTATVGCIAHVRAGSRSRHPSATMAFALEGGDNLERENVSECLNVQKGLVQIG</sequence>
<proteinExistence type="predicted"/>
<dbReference type="EMBL" id="JABAHT010001095">
    <property type="protein sequence ID" value="KAF4650233.1"/>
    <property type="molecule type" value="Genomic_DNA"/>
</dbReference>